<keyword evidence="9" id="KW-1185">Reference proteome</keyword>
<dbReference type="Pfam" id="PF00072">
    <property type="entry name" value="Response_reg"/>
    <property type="match status" value="1"/>
</dbReference>
<dbReference type="SMART" id="SM00448">
    <property type="entry name" value="REC"/>
    <property type="match status" value="1"/>
</dbReference>
<dbReference type="EMBL" id="JAHLQF010000001">
    <property type="protein sequence ID" value="MBU5483422.1"/>
    <property type="molecule type" value="Genomic_DNA"/>
</dbReference>
<dbReference type="InterPro" id="IPR039420">
    <property type="entry name" value="WalR-like"/>
</dbReference>
<evidence type="ECO:0000259" key="7">
    <source>
        <dbReference type="PROSITE" id="PS51755"/>
    </source>
</evidence>
<dbReference type="CDD" id="cd00383">
    <property type="entry name" value="trans_reg_C"/>
    <property type="match status" value="1"/>
</dbReference>
<dbReference type="PROSITE" id="PS51755">
    <property type="entry name" value="OMPR_PHOB"/>
    <property type="match status" value="1"/>
</dbReference>
<feature type="modified residue" description="4-aspartylphosphate" evidence="4">
    <location>
        <position position="55"/>
    </location>
</feature>
<dbReference type="InterPro" id="IPR001867">
    <property type="entry name" value="OmpR/PhoB-type_DNA-bd"/>
</dbReference>
<keyword evidence="1" id="KW-0805">Transcription regulation</keyword>
<reference evidence="8 9" key="1">
    <citation type="submission" date="2021-06" db="EMBL/GenBank/DDBJ databases">
        <authorList>
            <person name="Sun Q."/>
            <person name="Li D."/>
        </authorList>
    </citation>
    <scope>NUCLEOTIDE SEQUENCE [LARGE SCALE GENOMIC DNA]</scope>
    <source>
        <strain evidence="8 9">MSJ-11</strain>
    </source>
</reference>
<evidence type="ECO:0000256" key="5">
    <source>
        <dbReference type="PROSITE-ProRule" id="PRU01091"/>
    </source>
</evidence>
<keyword evidence="4" id="KW-0597">Phosphoprotein</keyword>
<keyword evidence="2 5" id="KW-0238">DNA-binding</keyword>
<comment type="caution">
    <text evidence="8">The sequence shown here is derived from an EMBL/GenBank/DDBJ whole genome shotgun (WGS) entry which is preliminary data.</text>
</comment>
<feature type="domain" description="Response regulatory" evidence="6">
    <location>
        <begin position="5"/>
        <end position="119"/>
    </location>
</feature>
<dbReference type="SMART" id="SM00862">
    <property type="entry name" value="Trans_reg_C"/>
    <property type="match status" value="1"/>
</dbReference>
<evidence type="ECO:0000259" key="6">
    <source>
        <dbReference type="PROSITE" id="PS50110"/>
    </source>
</evidence>
<protein>
    <submittedName>
        <fullName evidence="8">Response regulator transcription factor</fullName>
    </submittedName>
</protein>
<dbReference type="InterPro" id="IPR001789">
    <property type="entry name" value="Sig_transdc_resp-reg_receiver"/>
</dbReference>
<organism evidence="8 9">
    <name type="scientific">Clostridium mobile</name>
    <dbReference type="NCBI Taxonomy" id="2841512"/>
    <lineage>
        <taxon>Bacteria</taxon>
        <taxon>Bacillati</taxon>
        <taxon>Bacillota</taxon>
        <taxon>Clostridia</taxon>
        <taxon>Eubacteriales</taxon>
        <taxon>Clostridiaceae</taxon>
        <taxon>Clostridium</taxon>
    </lineage>
</organism>
<feature type="domain" description="OmpR/PhoB-type" evidence="7">
    <location>
        <begin position="132"/>
        <end position="230"/>
    </location>
</feature>
<dbReference type="PROSITE" id="PS50110">
    <property type="entry name" value="RESPONSE_REGULATORY"/>
    <property type="match status" value="1"/>
</dbReference>
<dbReference type="CDD" id="cd17574">
    <property type="entry name" value="REC_OmpR"/>
    <property type="match status" value="1"/>
</dbReference>
<sequence length="237" mass="27418">MLGAKLLFVDDDKYIIDLLKITFNKEQFHNIYTANNGQEAIQICKKINIDLILLDVMLPDCDGFILCRQLREITNVPILFLTAKITDLDELSGFAFGGDDYIKKPFNPLKVVARVKAQLNRKHILENISIEKTVHNFNRFQVYAESGKLIVNGEQVECPAREFQLLVFLCQNPDIVFSKKQLYRRVWNDSFGDESTVMVHIRRLRQKIEIDPSNPQYIITVRGLGYKLQPENTEVIN</sequence>
<proteinExistence type="predicted"/>
<feature type="DNA-binding region" description="OmpR/PhoB-type" evidence="5">
    <location>
        <begin position="132"/>
        <end position="230"/>
    </location>
</feature>
<dbReference type="Pfam" id="PF00486">
    <property type="entry name" value="Trans_reg_C"/>
    <property type="match status" value="1"/>
</dbReference>
<dbReference type="Proteomes" id="UP000726170">
    <property type="component" value="Unassembled WGS sequence"/>
</dbReference>
<evidence type="ECO:0000313" key="8">
    <source>
        <dbReference type="EMBL" id="MBU5483422.1"/>
    </source>
</evidence>
<evidence type="ECO:0000256" key="3">
    <source>
        <dbReference type="ARBA" id="ARBA00023163"/>
    </source>
</evidence>
<evidence type="ECO:0000256" key="2">
    <source>
        <dbReference type="ARBA" id="ARBA00023125"/>
    </source>
</evidence>
<evidence type="ECO:0000256" key="1">
    <source>
        <dbReference type="ARBA" id="ARBA00023015"/>
    </source>
</evidence>
<evidence type="ECO:0000313" key="9">
    <source>
        <dbReference type="Proteomes" id="UP000726170"/>
    </source>
</evidence>
<evidence type="ECO:0000256" key="4">
    <source>
        <dbReference type="PROSITE-ProRule" id="PRU00169"/>
    </source>
</evidence>
<accession>A0ABS6EDZ3</accession>
<dbReference type="PANTHER" id="PTHR48111:SF52">
    <property type="entry name" value="TRANSCRIPTIONAL REGULATORY PROTEIN YVRH"/>
    <property type="match status" value="1"/>
</dbReference>
<name>A0ABS6EDZ3_9CLOT</name>
<keyword evidence="3" id="KW-0804">Transcription</keyword>
<dbReference type="PANTHER" id="PTHR48111">
    <property type="entry name" value="REGULATOR OF RPOS"/>
    <property type="match status" value="1"/>
</dbReference>
<gene>
    <name evidence="8" type="ORF">KQI86_03715</name>
</gene>